<evidence type="ECO:0000313" key="11">
    <source>
        <dbReference type="Proteomes" id="UP000177870"/>
    </source>
</evidence>
<feature type="transmembrane region" description="Helical" evidence="9">
    <location>
        <begin position="210"/>
        <end position="229"/>
    </location>
</feature>
<evidence type="ECO:0000256" key="8">
    <source>
        <dbReference type="ARBA" id="ARBA00023136"/>
    </source>
</evidence>
<evidence type="ECO:0000256" key="3">
    <source>
        <dbReference type="ARBA" id="ARBA00022531"/>
    </source>
</evidence>
<dbReference type="RefSeq" id="WP_070392519.1">
    <property type="nucleotide sequence ID" value="NZ_CP017599.1"/>
</dbReference>
<keyword evidence="2" id="KW-0148">Chlorophyll</keyword>
<dbReference type="KEGG" id="mpro:BJP34_11795"/>
<dbReference type="GO" id="GO:0009521">
    <property type="term" value="C:photosystem"/>
    <property type="evidence" value="ECO:0007669"/>
    <property type="project" value="InterPro"/>
</dbReference>
<dbReference type="AlphaFoldDB" id="A0A1D8TQX2"/>
<evidence type="ECO:0000256" key="9">
    <source>
        <dbReference type="SAM" id="Phobius"/>
    </source>
</evidence>
<evidence type="ECO:0000256" key="5">
    <source>
        <dbReference type="ARBA" id="ARBA00022989"/>
    </source>
</evidence>
<proteinExistence type="predicted"/>
<dbReference type="GO" id="GO:0016168">
    <property type="term" value="F:chlorophyll binding"/>
    <property type="evidence" value="ECO:0007669"/>
    <property type="project" value="UniProtKB-KW"/>
</dbReference>
<dbReference type="STRING" id="1458985.BJP34_11795"/>
<evidence type="ECO:0000256" key="1">
    <source>
        <dbReference type="ARBA" id="ARBA00004636"/>
    </source>
</evidence>
<accession>A0A1D8TQX2</accession>
<dbReference type="Pfam" id="PF00421">
    <property type="entry name" value="PSII"/>
    <property type="match status" value="2"/>
</dbReference>
<organism evidence="10 11">
    <name type="scientific">Moorena producens PAL-8-15-08-1</name>
    <dbReference type="NCBI Taxonomy" id="1458985"/>
    <lineage>
        <taxon>Bacteria</taxon>
        <taxon>Bacillati</taxon>
        <taxon>Cyanobacteriota</taxon>
        <taxon>Cyanophyceae</taxon>
        <taxon>Coleofasciculales</taxon>
        <taxon>Coleofasciculaceae</taxon>
        <taxon>Moorena</taxon>
    </lineage>
</organism>
<evidence type="ECO:0000256" key="2">
    <source>
        <dbReference type="ARBA" id="ARBA00022494"/>
    </source>
</evidence>
<feature type="transmembrane region" description="Helical" evidence="9">
    <location>
        <begin position="93"/>
        <end position="116"/>
    </location>
</feature>
<dbReference type="InterPro" id="IPR036001">
    <property type="entry name" value="PS_II_antenna-like_sf"/>
</dbReference>
<reference evidence="11" key="1">
    <citation type="submission" date="2016-10" db="EMBL/GenBank/DDBJ databases">
        <title>Comparative genomics uncovers the prolific and rare metabolic potential of the cyanobacterial genus Moorea.</title>
        <authorList>
            <person name="Leao T."/>
            <person name="Castelao G."/>
            <person name="Korobeynikov A."/>
            <person name="Monroe E.A."/>
            <person name="Podell S."/>
            <person name="Glukhov E."/>
            <person name="Allen E."/>
            <person name="Gerwick W.H."/>
            <person name="Gerwick L."/>
        </authorList>
    </citation>
    <scope>NUCLEOTIDE SEQUENCE [LARGE SCALE GENOMIC DNA]</scope>
    <source>
        <strain evidence="11">PAL-8-15-08-1</strain>
    </source>
</reference>
<dbReference type="EMBL" id="CP017599">
    <property type="protein sequence ID" value="AOX00048.1"/>
    <property type="molecule type" value="Genomic_DNA"/>
</dbReference>
<dbReference type="GO" id="GO:0009767">
    <property type="term" value="P:photosynthetic electron transport chain"/>
    <property type="evidence" value="ECO:0007669"/>
    <property type="project" value="InterPro"/>
</dbReference>
<keyword evidence="4 9" id="KW-0812">Transmembrane</keyword>
<protein>
    <submittedName>
        <fullName evidence="10">Light-harvesting protein</fullName>
    </submittedName>
</protein>
<keyword evidence="6" id="KW-0157">Chromophore</keyword>
<gene>
    <name evidence="10" type="ORF">BJP34_11795</name>
</gene>
<dbReference type="SUPFAM" id="SSF161077">
    <property type="entry name" value="Photosystem II antenna protein-like"/>
    <property type="match status" value="1"/>
</dbReference>
<evidence type="ECO:0000256" key="6">
    <source>
        <dbReference type="ARBA" id="ARBA00022991"/>
    </source>
</evidence>
<keyword evidence="8 9" id="KW-0472">Membrane</keyword>
<dbReference type="InterPro" id="IPR000932">
    <property type="entry name" value="PS_antenna-like"/>
</dbReference>
<dbReference type="NCBIfam" id="TIGR03041">
    <property type="entry name" value="PS_antenn_a_b"/>
    <property type="match status" value="1"/>
</dbReference>
<comment type="subcellular location">
    <subcellularLocation>
        <location evidence="1">Cellular thylakoid membrane</location>
        <topology evidence="1">Multi-pass membrane protein</topology>
    </subcellularLocation>
</comment>
<feature type="transmembrane region" description="Helical" evidence="9">
    <location>
        <begin position="183"/>
        <end position="201"/>
    </location>
</feature>
<keyword evidence="5 9" id="KW-1133">Transmembrane helix</keyword>
<feature type="transmembrane region" description="Helical" evidence="9">
    <location>
        <begin position="142"/>
        <end position="163"/>
    </location>
</feature>
<feature type="transmembrane region" description="Helical" evidence="9">
    <location>
        <begin position="306"/>
        <end position="327"/>
    </location>
</feature>
<name>A0A1D8TQX2_9CYAN</name>
<sequence length="350" mass="37719">MANTAESSRLVEGEYGWWAGNARLTELSGKLLGAHVAHAGLIVFWAGAITLFELSCFNPAKPMYEQGLILLPHLAAQGWGVGAGGAIVDTYPYFVIGVLHLISSAFLGFGGIFHALRGPETLEARSGFFGYSWADGDKMTTIIGIHLILLGFGAFLLVAKAIAFGGLYDPAVENVRVINNPTLNPAVIFGYLFGTVGKNWIAGVSNLEDVVGGHIWVGLLCIGGGFWHIKTQPSEWTRGLFIWSGEAYLSYSLGALALMGFIAAYFCAVNTVVYPEVFYGPALSVKLGVFPYFADPNSSSLSCRSWLANAHFFLGFFFLQGHIWHALRAAGFDFRRGQVVENAIASEATT</sequence>
<dbReference type="GO" id="GO:0031676">
    <property type="term" value="C:plasma membrane-derived thylakoid membrane"/>
    <property type="evidence" value="ECO:0007669"/>
    <property type="project" value="UniProtKB-SubCell"/>
</dbReference>
<dbReference type="OrthoDB" id="9429529at2"/>
<feature type="transmembrane region" description="Helical" evidence="9">
    <location>
        <begin position="249"/>
        <end position="268"/>
    </location>
</feature>
<dbReference type="Proteomes" id="UP000177870">
    <property type="component" value="Chromosome"/>
</dbReference>
<feature type="transmembrane region" description="Helical" evidence="9">
    <location>
        <begin position="36"/>
        <end position="56"/>
    </location>
</feature>
<keyword evidence="3" id="KW-0602">Photosynthesis</keyword>
<evidence type="ECO:0000313" key="10">
    <source>
        <dbReference type="EMBL" id="AOX00048.1"/>
    </source>
</evidence>
<evidence type="ECO:0000256" key="4">
    <source>
        <dbReference type="ARBA" id="ARBA00022692"/>
    </source>
</evidence>
<evidence type="ECO:0000256" key="7">
    <source>
        <dbReference type="ARBA" id="ARBA00023078"/>
    </source>
</evidence>
<keyword evidence="7" id="KW-0793">Thylakoid</keyword>
<feature type="transmembrane region" description="Helical" evidence="9">
    <location>
        <begin position="68"/>
        <end position="87"/>
    </location>
</feature>